<evidence type="ECO:0000313" key="3">
    <source>
        <dbReference type="EMBL" id="GAA5069568.1"/>
    </source>
</evidence>
<dbReference type="Proteomes" id="UP001501083">
    <property type="component" value="Unassembled WGS sequence"/>
</dbReference>
<dbReference type="CDD" id="cd00293">
    <property type="entry name" value="USP-like"/>
    <property type="match status" value="1"/>
</dbReference>
<dbReference type="SUPFAM" id="SSF52402">
    <property type="entry name" value="Adenine nucleotide alpha hydrolases-like"/>
    <property type="match status" value="1"/>
</dbReference>
<feature type="domain" description="UspA" evidence="2">
    <location>
        <begin position="1"/>
        <end position="145"/>
    </location>
</feature>
<dbReference type="InterPro" id="IPR014729">
    <property type="entry name" value="Rossmann-like_a/b/a_fold"/>
</dbReference>
<comment type="similarity">
    <text evidence="1">Belongs to the universal stress protein A family.</text>
</comment>
<dbReference type="EMBL" id="BAABKY010000001">
    <property type="protein sequence ID" value="GAA5069568.1"/>
    <property type="molecule type" value="Genomic_DNA"/>
</dbReference>
<dbReference type="Gene3D" id="3.40.50.620">
    <property type="entry name" value="HUPs"/>
    <property type="match status" value="1"/>
</dbReference>
<dbReference type="InterPro" id="IPR006016">
    <property type="entry name" value="UspA"/>
</dbReference>
<evidence type="ECO:0000259" key="2">
    <source>
        <dbReference type="Pfam" id="PF00582"/>
    </source>
</evidence>
<dbReference type="RefSeq" id="WP_158982831.1">
    <property type="nucleotide sequence ID" value="NZ_BAABKY010000001.1"/>
</dbReference>
<sequence length="148" mass="16315">MYHHLCLPTDGSALSEHAIEQALILAKTLHARVTAVFVTQPYHVFAVTPEQMVAVRDDYERETRDAARHHLRSIESRAHAASVPCDSVVVEDESPYQAIIAIARERGCDLIAMASHGHRGIKAMVLGSETQKVLTHSSIPVLVYRPGN</sequence>
<evidence type="ECO:0000313" key="4">
    <source>
        <dbReference type="Proteomes" id="UP001501083"/>
    </source>
</evidence>
<dbReference type="PANTHER" id="PTHR46268:SF15">
    <property type="entry name" value="UNIVERSAL STRESS PROTEIN HP_0031"/>
    <property type="match status" value="1"/>
</dbReference>
<gene>
    <name evidence="3" type="ORF">GCM10025759_06540</name>
</gene>
<accession>A0ABP9L1X3</accession>
<name>A0ABP9L1X3_9GAMM</name>
<dbReference type="PRINTS" id="PR01438">
    <property type="entry name" value="UNVRSLSTRESS"/>
</dbReference>
<dbReference type="Pfam" id="PF00582">
    <property type="entry name" value="Usp"/>
    <property type="match status" value="1"/>
</dbReference>
<evidence type="ECO:0000256" key="1">
    <source>
        <dbReference type="ARBA" id="ARBA00008791"/>
    </source>
</evidence>
<dbReference type="InterPro" id="IPR006015">
    <property type="entry name" value="Universal_stress_UspA"/>
</dbReference>
<keyword evidence="4" id="KW-1185">Reference proteome</keyword>
<reference evidence="4" key="1">
    <citation type="journal article" date="2019" name="Int. J. Syst. Evol. Microbiol.">
        <title>The Global Catalogue of Microorganisms (GCM) 10K type strain sequencing project: providing services to taxonomists for standard genome sequencing and annotation.</title>
        <authorList>
            <consortium name="The Broad Institute Genomics Platform"/>
            <consortium name="The Broad Institute Genome Sequencing Center for Infectious Disease"/>
            <person name="Wu L."/>
            <person name="Ma J."/>
        </authorList>
    </citation>
    <scope>NUCLEOTIDE SEQUENCE [LARGE SCALE GENOMIC DNA]</scope>
    <source>
        <strain evidence="4">JCM 19212</strain>
    </source>
</reference>
<organism evidence="3 4">
    <name type="scientific">Lysobacter panacisoli</name>
    <dbReference type="NCBI Taxonomy" id="1255263"/>
    <lineage>
        <taxon>Bacteria</taxon>
        <taxon>Pseudomonadati</taxon>
        <taxon>Pseudomonadota</taxon>
        <taxon>Gammaproteobacteria</taxon>
        <taxon>Lysobacterales</taxon>
        <taxon>Lysobacteraceae</taxon>
        <taxon>Lysobacter</taxon>
    </lineage>
</organism>
<proteinExistence type="inferred from homology"/>
<protein>
    <submittedName>
        <fullName evidence="3">Universal stress protein</fullName>
    </submittedName>
</protein>
<comment type="caution">
    <text evidence="3">The sequence shown here is derived from an EMBL/GenBank/DDBJ whole genome shotgun (WGS) entry which is preliminary data.</text>
</comment>
<dbReference type="PANTHER" id="PTHR46268">
    <property type="entry name" value="STRESS RESPONSE PROTEIN NHAX"/>
    <property type="match status" value="1"/>
</dbReference>